<feature type="transmembrane region" description="Helical" evidence="8">
    <location>
        <begin position="38"/>
        <end position="57"/>
    </location>
</feature>
<comment type="subcellular location">
    <subcellularLocation>
        <location evidence="1">Cell membrane</location>
        <topology evidence="1">Multi-pass membrane protein</topology>
    </subcellularLocation>
</comment>
<keyword evidence="7 8" id="KW-0472">Membrane</keyword>
<accession>A0A7H0H3S9</accession>
<keyword evidence="3" id="KW-0813">Transport</keyword>
<dbReference type="AlphaFoldDB" id="A0A7H0H3S9"/>
<feature type="transmembrane region" description="Helical" evidence="8">
    <location>
        <begin position="6"/>
        <end position="29"/>
    </location>
</feature>
<comment type="similarity">
    <text evidence="2">Belongs to the CPA3 antiporters (TC 2.A.63) subunit F family.</text>
</comment>
<dbReference type="Pfam" id="PF04066">
    <property type="entry name" value="MrpF_PhaF"/>
    <property type="match status" value="1"/>
</dbReference>
<dbReference type="KEGG" id="tdf:H9L22_13195"/>
<evidence type="ECO:0000256" key="8">
    <source>
        <dbReference type="SAM" id="Phobius"/>
    </source>
</evidence>
<keyword evidence="6 8" id="KW-1133">Transmembrane helix</keyword>
<dbReference type="EMBL" id="CP060789">
    <property type="protein sequence ID" value="QNP55195.1"/>
    <property type="molecule type" value="Genomic_DNA"/>
</dbReference>
<evidence type="ECO:0000256" key="3">
    <source>
        <dbReference type="ARBA" id="ARBA00022448"/>
    </source>
</evidence>
<keyword evidence="10" id="KW-1185">Reference proteome</keyword>
<keyword evidence="5 8" id="KW-0812">Transmembrane</keyword>
<reference evidence="9 10" key="1">
    <citation type="submission" date="2020-08" db="EMBL/GenBank/DDBJ databases">
        <title>Genome sequence of Tessaracoccus defluvii JCM 17540T.</title>
        <authorList>
            <person name="Hyun D.-W."/>
            <person name="Bae J.-W."/>
        </authorList>
    </citation>
    <scope>NUCLEOTIDE SEQUENCE [LARGE SCALE GENOMIC DNA]</scope>
    <source>
        <strain evidence="9 10">JCM 17540</strain>
    </source>
</reference>
<evidence type="ECO:0000313" key="10">
    <source>
        <dbReference type="Proteomes" id="UP000516117"/>
    </source>
</evidence>
<dbReference type="GO" id="GO:0015385">
    <property type="term" value="F:sodium:proton antiporter activity"/>
    <property type="evidence" value="ECO:0007669"/>
    <property type="project" value="TreeGrafter"/>
</dbReference>
<evidence type="ECO:0000256" key="5">
    <source>
        <dbReference type="ARBA" id="ARBA00022692"/>
    </source>
</evidence>
<dbReference type="InterPro" id="IPR007208">
    <property type="entry name" value="MrpF/PhaF-like"/>
</dbReference>
<evidence type="ECO:0000256" key="4">
    <source>
        <dbReference type="ARBA" id="ARBA00022475"/>
    </source>
</evidence>
<gene>
    <name evidence="9" type="ORF">H9L22_13195</name>
</gene>
<dbReference type="Proteomes" id="UP000516117">
    <property type="component" value="Chromosome"/>
</dbReference>
<dbReference type="GO" id="GO:0005886">
    <property type="term" value="C:plasma membrane"/>
    <property type="evidence" value="ECO:0007669"/>
    <property type="project" value="UniProtKB-SubCell"/>
</dbReference>
<evidence type="ECO:0000313" key="9">
    <source>
        <dbReference type="EMBL" id="QNP55195.1"/>
    </source>
</evidence>
<proteinExistence type="inferred from homology"/>
<sequence length="102" mass="10531">MTLATDLIMSLAAVALLIAALIGVTRIAAGPSQLDRSVAADLIVAVVVASLGLWTAWRGLSTELLVVALLSMLGFTSAVSIARMVGERNSMRRGRQSGGDHG</sequence>
<evidence type="ECO:0000256" key="7">
    <source>
        <dbReference type="ARBA" id="ARBA00023136"/>
    </source>
</evidence>
<dbReference type="PANTHER" id="PTHR34702">
    <property type="entry name" value="NA(+)/H(+) ANTIPORTER SUBUNIT F1"/>
    <property type="match status" value="1"/>
</dbReference>
<dbReference type="PANTHER" id="PTHR34702:SF1">
    <property type="entry name" value="NA(+)_H(+) ANTIPORTER SUBUNIT F"/>
    <property type="match status" value="1"/>
</dbReference>
<evidence type="ECO:0000256" key="2">
    <source>
        <dbReference type="ARBA" id="ARBA00009212"/>
    </source>
</evidence>
<feature type="transmembrane region" description="Helical" evidence="8">
    <location>
        <begin position="63"/>
        <end position="85"/>
    </location>
</feature>
<dbReference type="RefSeq" id="WP_187720331.1">
    <property type="nucleotide sequence ID" value="NZ_BAABBL010000007.1"/>
</dbReference>
<organism evidence="9 10">
    <name type="scientific">Tessaracoccus defluvii</name>
    <dbReference type="NCBI Taxonomy" id="1285901"/>
    <lineage>
        <taxon>Bacteria</taxon>
        <taxon>Bacillati</taxon>
        <taxon>Actinomycetota</taxon>
        <taxon>Actinomycetes</taxon>
        <taxon>Propionibacteriales</taxon>
        <taxon>Propionibacteriaceae</taxon>
        <taxon>Tessaracoccus</taxon>
    </lineage>
</organism>
<name>A0A7H0H3S9_9ACTN</name>
<evidence type="ECO:0000256" key="1">
    <source>
        <dbReference type="ARBA" id="ARBA00004651"/>
    </source>
</evidence>
<keyword evidence="4" id="KW-1003">Cell membrane</keyword>
<protein>
    <submittedName>
        <fullName evidence="9">Cation:proton antiporter</fullName>
    </submittedName>
</protein>
<evidence type="ECO:0000256" key="6">
    <source>
        <dbReference type="ARBA" id="ARBA00022989"/>
    </source>
</evidence>